<proteinExistence type="predicted"/>
<organism evidence="4 5">
    <name type="scientific">Peribacillus simplex NBRC 15720 = DSM 1321</name>
    <dbReference type="NCBI Taxonomy" id="1349754"/>
    <lineage>
        <taxon>Bacteria</taxon>
        <taxon>Bacillati</taxon>
        <taxon>Bacillota</taxon>
        <taxon>Bacilli</taxon>
        <taxon>Bacillales</taxon>
        <taxon>Bacillaceae</taxon>
        <taxon>Peribacillus</taxon>
    </lineage>
</organism>
<feature type="domain" description="Cyclophilin-like" evidence="3">
    <location>
        <begin position="61"/>
        <end position="170"/>
    </location>
</feature>
<dbReference type="Pfam" id="PF18050">
    <property type="entry name" value="Cyclophil_like2"/>
    <property type="match status" value="1"/>
</dbReference>
<dbReference type="EMBL" id="CP017704">
    <property type="protein sequence ID" value="ASS96552.1"/>
    <property type="molecule type" value="Genomic_DNA"/>
</dbReference>
<feature type="compositionally biased region" description="Low complexity" evidence="1">
    <location>
        <begin position="21"/>
        <end position="41"/>
    </location>
</feature>
<dbReference type="RefSeq" id="WP_069981786.1">
    <property type="nucleotide sequence ID" value="NZ_BCVO01000037.1"/>
</dbReference>
<evidence type="ECO:0000313" key="5">
    <source>
        <dbReference type="Proteomes" id="UP000214618"/>
    </source>
</evidence>
<evidence type="ECO:0000313" key="4">
    <source>
        <dbReference type="EMBL" id="ASS96552.1"/>
    </source>
</evidence>
<feature type="chain" id="PRO_5011293177" description="Cyclophilin-like domain-containing protein" evidence="2">
    <location>
        <begin position="18"/>
        <end position="173"/>
    </location>
</feature>
<dbReference type="PROSITE" id="PS51257">
    <property type="entry name" value="PROKAR_LIPOPROTEIN"/>
    <property type="match status" value="1"/>
</dbReference>
<feature type="region of interest" description="Disordered" evidence="1">
    <location>
        <begin position="21"/>
        <end position="51"/>
    </location>
</feature>
<reference evidence="4 5" key="1">
    <citation type="submission" date="2016-10" db="EMBL/GenBank/DDBJ databases">
        <title>The whole genome sequencing and assembly of Bacillus simplex DSM 1321 strain.</title>
        <authorList>
            <person name="Park M.-K."/>
            <person name="Lee Y.-J."/>
            <person name="Yi H."/>
            <person name="Bahn Y.-S."/>
            <person name="Kim J.F."/>
            <person name="Lee D.-W."/>
        </authorList>
    </citation>
    <scope>NUCLEOTIDE SEQUENCE [LARGE SCALE GENOMIC DNA]</scope>
    <source>
        <strain evidence="4 5">DSM 1321</strain>
    </source>
</reference>
<dbReference type="InterPro" id="IPR041183">
    <property type="entry name" value="Cyclophilin-like"/>
</dbReference>
<name>A0A223EMP3_9BACI</name>
<dbReference type="InterPro" id="IPR029000">
    <property type="entry name" value="Cyclophilin-like_dom_sf"/>
</dbReference>
<gene>
    <name evidence="4" type="ORF">BS1321_23160</name>
</gene>
<dbReference type="Proteomes" id="UP000214618">
    <property type="component" value="Chromosome"/>
</dbReference>
<sequence length="173" mass="18974">MKKVSLVLILTMTFALAACGSNDNNGSNTNGGDTVSNTSSNENSQDSTIDNDNLKDVRIKLTFNNEEVIVNMYDNPTSRDFLTLLPLTLTLEDHAVTEKISLLPKRLSTEDAPSGSEPSVGDFTYFSPWGNLAIFYKDFGYSNRLIKLGKIVSGTEKLAGINDDFPVKIEKIN</sequence>
<evidence type="ECO:0000256" key="1">
    <source>
        <dbReference type="SAM" id="MobiDB-lite"/>
    </source>
</evidence>
<feature type="compositionally biased region" description="Polar residues" evidence="1">
    <location>
        <begin position="42"/>
        <end position="51"/>
    </location>
</feature>
<protein>
    <recommendedName>
        <fullName evidence="3">Cyclophilin-like domain-containing protein</fullName>
    </recommendedName>
</protein>
<dbReference type="AlphaFoldDB" id="A0A223EMP3"/>
<evidence type="ECO:0000259" key="3">
    <source>
        <dbReference type="Pfam" id="PF18050"/>
    </source>
</evidence>
<evidence type="ECO:0000256" key="2">
    <source>
        <dbReference type="SAM" id="SignalP"/>
    </source>
</evidence>
<dbReference type="Gene3D" id="2.40.100.20">
    <property type="match status" value="1"/>
</dbReference>
<accession>A0A223EMP3</accession>
<keyword evidence="2" id="KW-0732">Signal</keyword>
<feature type="signal peptide" evidence="2">
    <location>
        <begin position="1"/>
        <end position="17"/>
    </location>
</feature>
<dbReference type="SUPFAM" id="SSF50891">
    <property type="entry name" value="Cyclophilin-like"/>
    <property type="match status" value="1"/>
</dbReference>
<dbReference type="GeneID" id="56476489"/>